<feature type="transmembrane region" description="Helical" evidence="1">
    <location>
        <begin position="83"/>
        <end position="107"/>
    </location>
</feature>
<sequence>MLSISTASPFDPPSCLFGSSFPATRISSFPPISFSPSWDLCSFSLALALEKKREHGDKFIFSFPSLPNKEAALSGFTLVSSRLLFSLYACSVCLVSSSASFVFFVFFSGPLA</sequence>
<keyword evidence="1 2" id="KW-0812">Transmembrane</keyword>
<evidence type="ECO:0000256" key="1">
    <source>
        <dbReference type="SAM" id="Phobius"/>
    </source>
</evidence>
<dbReference type="VEuPathDB" id="ToxoDB:TGBR9_383710"/>
<evidence type="ECO:0000313" key="2">
    <source>
        <dbReference type="EMBL" id="PUA86291.1"/>
    </source>
</evidence>
<keyword evidence="1" id="KW-0472">Membrane</keyword>
<evidence type="ECO:0000313" key="3">
    <source>
        <dbReference type="Proteomes" id="UP000244488"/>
    </source>
</evidence>
<keyword evidence="1" id="KW-1133">Transmembrane helix</keyword>
<dbReference type="EMBL" id="AFHV02002473">
    <property type="protein sequence ID" value="PUA86291.1"/>
    <property type="molecule type" value="Genomic_DNA"/>
</dbReference>
<dbReference type="Proteomes" id="UP000244488">
    <property type="component" value="Unassembled WGS sequence"/>
</dbReference>
<protein>
    <submittedName>
        <fullName evidence="2">Putative transmembrane protein</fullName>
    </submittedName>
</protein>
<proteinExistence type="predicted"/>
<accession>A0A2T6ILT9</accession>
<name>A0A2T6ILT9_TOXGO</name>
<gene>
    <name evidence="2" type="ORF">TGBR9_383710</name>
</gene>
<organism evidence="2 3">
    <name type="scientific">Toxoplasma gondii TgCATBr9</name>
    <dbReference type="NCBI Taxonomy" id="943120"/>
    <lineage>
        <taxon>Eukaryota</taxon>
        <taxon>Sar</taxon>
        <taxon>Alveolata</taxon>
        <taxon>Apicomplexa</taxon>
        <taxon>Conoidasida</taxon>
        <taxon>Coccidia</taxon>
        <taxon>Eucoccidiorida</taxon>
        <taxon>Eimeriorina</taxon>
        <taxon>Sarcocystidae</taxon>
        <taxon>Toxoplasma</taxon>
    </lineage>
</organism>
<comment type="caution">
    <text evidence="2">The sequence shown here is derived from an EMBL/GenBank/DDBJ whole genome shotgun (WGS) entry which is preliminary data.</text>
</comment>
<dbReference type="AlphaFoldDB" id="A0A2T6ILT9"/>
<reference evidence="2 3" key="1">
    <citation type="journal article" date="2016" name="Nat. Commun.">
        <title>Local admixture of amplified and diversified secreted pathogenesis determinants shapes mosaic Toxoplasma gondii genomes.</title>
        <authorList>
            <person name="Lorenzi H."/>
            <person name="Khan A."/>
            <person name="Behnke M.S."/>
            <person name="Namasivayam S."/>
            <person name="Swapna L.S."/>
            <person name="Hadjithomas M."/>
            <person name="Karamycheva S."/>
            <person name="Pinney D."/>
            <person name="Brunk B.P."/>
            <person name="Ajioka J.W."/>
            <person name="Ajzenberg D."/>
            <person name="Boothroyd J.C."/>
            <person name="Boyle J.P."/>
            <person name="Darde M.L."/>
            <person name="Diaz-Miranda M.A."/>
            <person name="Dubey J.P."/>
            <person name="Fritz H.M."/>
            <person name="Gennari S.M."/>
            <person name="Gregory B.D."/>
            <person name="Kim K."/>
            <person name="Saeij J.P."/>
            <person name="Su C."/>
            <person name="White M.W."/>
            <person name="Zhu X.Q."/>
            <person name="Howe D.K."/>
            <person name="Rosenthal B.M."/>
            <person name="Grigg M.E."/>
            <person name="Parkinson J."/>
            <person name="Liu L."/>
            <person name="Kissinger J.C."/>
            <person name="Roos D.S."/>
            <person name="Sibley L.D."/>
        </authorList>
    </citation>
    <scope>NUCLEOTIDE SEQUENCE [LARGE SCALE GENOMIC DNA]</scope>
    <source>
        <strain evidence="2 3">TgCATBr9</strain>
    </source>
</reference>